<name>A0AAW2H8N4_9NEOP</name>
<comment type="caution">
    <text evidence="4">The sequence shown here is derived from an EMBL/GenBank/DDBJ whole genome shotgun (WGS) entry which is preliminary data.</text>
</comment>
<dbReference type="GO" id="GO:0005634">
    <property type="term" value="C:nucleus"/>
    <property type="evidence" value="ECO:0007669"/>
    <property type="project" value="UniProtKB-SubCell"/>
</dbReference>
<dbReference type="InterPro" id="IPR036322">
    <property type="entry name" value="WD40_repeat_dom_sf"/>
</dbReference>
<dbReference type="AlphaFoldDB" id="A0AAW2H8N4"/>
<evidence type="ECO:0000313" key="4">
    <source>
        <dbReference type="EMBL" id="KAL0266131.1"/>
    </source>
</evidence>
<dbReference type="SUPFAM" id="SSF47113">
    <property type="entry name" value="Histone-fold"/>
    <property type="match status" value="1"/>
</dbReference>
<dbReference type="InterPro" id="IPR009072">
    <property type="entry name" value="Histone-fold"/>
</dbReference>
<evidence type="ECO:0000256" key="2">
    <source>
        <dbReference type="ARBA" id="ARBA00023242"/>
    </source>
</evidence>
<evidence type="ECO:0000256" key="1">
    <source>
        <dbReference type="ARBA" id="ARBA00004123"/>
    </source>
</evidence>
<gene>
    <name evidence="4" type="ORF">PYX00_011847</name>
</gene>
<feature type="domain" description="Transcription factor CBF/NF-Y/archaeal histone" evidence="3">
    <location>
        <begin position="443"/>
        <end position="505"/>
    </location>
</feature>
<dbReference type="InterPro" id="IPR015943">
    <property type="entry name" value="WD40/YVTN_repeat-like_dom_sf"/>
</dbReference>
<dbReference type="PANTHER" id="PTHR10252">
    <property type="entry name" value="HISTONE-LIKE TRANSCRIPTION FACTOR CCAAT-RELATED"/>
    <property type="match status" value="1"/>
</dbReference>
<proteinExistence type="predicted"/>
<dbReference type="GO" id="GO:0046982">
    <property type="term" value="F:protein heterodimerization activity"/>
    <property type="evidence" value="ECO:0007669"/>
    <property type="project" value="InterPro"/>
</dbReference>
<dbReference type="SUPFAM" id="SSF50978">
    <property type="entry name" value="WD40 repeat-like"/>
    <property type="match status" value="1"/>
</dbReference>
<comment type="subcellular location">
    <subcellularLocation>
        <location evidence="1">Nucleus</location>
    </subcellularLocation>
</comment>
<evidence type="ECO:0000259" key="3">
    <source>
        <dbReference type="Pfam" id="PF00808"/>
    </source>
</evidence>
<sequence length="521" mass="58591">MTSYTVQLFEDGRALCDAGLVQIPDEFTCEDLSEYVQRLTGAHCKFNFYIRGKPFVDTLGHMVSVANYGLEDIVRIDYVIFHDSLSPDYTLEFPCSVTALCLSEDGEYVFVATCNRRFYKYNTSCGFTPVFEQEMGENVLCMVAGAQEVLGVSVSNKIWCLCTSKILYDGEDMPVTAFARASDGVLAVGFYDGSVKIQKEVVATLGSSVVYIRYMELAGRGLLWIATEAGHIAKYDIESRKHTATSVGTEITACCYFDGSLYLGTTEAKVIAMDTESGIRTLDSALYYVDWIFVNHRVCASSCSKTLQIQRPGDGTLHASAPHESQIVAVGGNDHMLGGLAPDHQESQNKPMAKDFMRKVDPELAQFSAPDVKEAVQNIKPKDIRTSNKEFWQRDDDMCTTTNRYLMEREDRGRPCCYTMEEYFKRKHMEADSEQLSTRSPMLPLARIKRLMKIEEDADHIASEVLFLYSKVTEAFIEVLTVKAWQITVADGRRIIQFMDLARAIRSADIYDFLLYIVSSN</sequence>
<keyword evidence="2" id="KW-0539">Nucleus</keyword>
<protein>
    <recommendedName>
        <fullName evidence="3">Transcription factor CBF/NF-Y/archaeal histone domain-containing protein</fullName>
    </recommendedName>
</protein>
<dbReference type="EMBL" id="JARGDH010000006">
    <property type="protein sequence ID" value="KAL0266131.1"/>
    <property type="molecule type" value="Genomic_DNA"/>
</dbReference>
<dbReference type="Gene3D" id="1.10.20.10">
    <property type="entry name" value="Histone, subunit A"/>
    <property type="match status" value="1"/>
</dbReference>
<dbReference type="InterPro" id="IPR003958">
    <property type="entry name" value="CBFA_NFYB_domain"/>
</dbReference>
<organism evidence="4">
    <name type="scientific">Menopon gallinae</name>
    <name type="common">poultry shaft louse</name>
    <dbReference type="NCBI Taxonomy" id="328185"/>
    <lineage>
        <taxon>Eukaryota</taxon>
        <taxon>Metazoa</taxon>
        <taxon>Ecdysozoa</taxon>
        <taxon>Arthropoda</taxon>
        <taxon>Hexapoda</taxon>
        <taxon>Insecta</taxon>
        <taxon>Pterygota</taxon>
        <taxon>Neoptera</taxon>
        <taxon>Paraneoptera</taxon>
        <taxon>Psocodea</taxon>
        <taxon>Troctomorpha</taxon>
        <taxon>Phthiraptera</taxon>
        <taxon>Amblycera</taxon>
        <taxon>Menoponidae</taxon>
        <taxon>Menopon</taxon>
    </lineage>
</organism>
<dbReference type="Gene3D" id="2.130.10.10">
    <property type="entry name" value="YVTN repeat-like/Quinoprotein amine dehydrogenase"/>
    <property type="match status" value="1"/>
</dbReference>
<accession>A0AAW2H8N4</accession>
<dbReference type="Pfam" id="PF00808">
    <property type="entry name" value="CBFD_NFYB_HMF"/>
    <property type="match status" value="1"/>
</dbReference>
<reference evidence="4" key="1">
    <citation type="journal article" date="2024" name="Gigascience">
        <title>Chromosome-level genome of the poultry shaft louse Menopon gallinae provides insight into the host-switching and adaptive evolution of parasitic lice.</title>
        <authorList>
            <person name="Xu Y."/>
            <person name="Ma L."/>
            <person name="Liu S."/>
            <person name="Liang Y."/>
            <person name="Liu Q."/>
            <person name="He Z."/>
            <person name="Tian L."/>
            <person name="Duan Y."/>
            <person name="Cai W."/>
            <person name="Li H."/>
            <person name="Song F."/>
        </authorList>
    </citation>
    <scope>NUCLEOTIDE SEQUENCE</scope>
    <source>
        <strain evidence="4">Cailab_2023a</strain>
    </source>
</reference>
<dbReference type="InterPro" id="IPR050568">
    <property type="entry name" value="Transcr_DNA_Rep_Reg"/>
</dbReference>